<feature type="domain" description="Histidine kinase" evidence="15">
    <location>
        <begin position="615"/>
        <end position="835"/>
    </location>
</feature>
<evidence type="ECO:0000256" key="7">
    <source>
        <dbReference type="ARBA" id="ARBA00022840"/>
    </source>
</evidence>
<evidence type="ECO:0000256" key="12">
    <source>
        <dbReference type="ARBA" id="ARBA00070152"/>
    </source>
</evidence>
<dbReference type="InterPro" id="IPR013656">
    <property type="entry name" value="PAS_4"/>
</dbReference>
<dbReference type="InterPro" id="IPR036097">
    <property type="entry name" value="HisK_dim/P_sf"/>
</dbReference>
<dbReference type="CDD" id="cd17546">
    <property type="entry name" value="REC_hyHK_CKI1_RcsC-like"/>
    <property type="match status" value="1"/>
</dbReference>
<dbReference type="SMART" id="SM00388">
    <property type="entry name" value="HisKA"/>
    <property type="match status" value="1"/>
</dbReference>
<evidence type="ECO:0000259" key="18">
    <source>
        <dbReference type="PROSITE" id="PS50113"/>
    </source>
</evidence>
<keyword evidence="5" id="KW-0547">Nucleotide-binding</keyword>
<evidence type="ECO:0000256" key="2">
    <source>
        <dbReference type="ARBA" id="ARBA00012438"/>
    </source>
</evidence>
<evidence type="ECO:0000256" key="6">
    <source>
        <dbReference type="ARBA" id="ARBA00022777"/>
    </source>
</evidence>
<dbReference type="eggNOG" id="COG0784">
    <property type="taxonomic scope" value="Bacteria"/>
</dbReference>
<comment type="function">
    <text evidence="9">Member of the two-component regulatory system BvgS/BvgA. Phosphorylates BvgA via a four-step phosphorelay in response to environmental signals.</text>
</comment>
<dbReference type="Gene3D" id="3.40.50.2300">
    <property type="match status" value="1"/>
</dbReference>
<evidence type="ECO:0000256" key="14">
    <source>
        <dbReference type="SAM" id="Phobius"/>
    </source>
</evidence>
<dbReference type="SUPFAM" id="SSF52172">
    <property type="entry name" value="CheY-like"/>
    <property type="match status" value="1"/>
</dbReference>
<keyword evidence="6 19" id="KW-0418">Kinase</keyword>
<dbReference type="PRINTS" id="PR00344">
    <property type="entry name" value="BCTRLSENSOR"/>
</dbReference>
<dbReference type="PROSITE" id="PS50109">
    <property type="entry name" value="HIS_KIN"/>
    <property type="match status" value="1"/>
</dbReference>
<feature type="domain" description="PAS" evidence="17">
    <location>
        <begin position="329"/>
        <end position="373"/>
    </location>
</feature>
<keyword evidence="3 13" id="KW-0597">Phosphoprotein</keyword>
<dbReference type="Gene3D" id="1.10.287.130">
    <property type="match status" value="1"/>
</dbReference>
<dbReference type="InterPro" id="IPR011006">
    <property type="entry name" value="CheY-like_superfamily"/>
</dbReference>
<dbReference type="InterPro" id="IPR001610">
    <property type="entry name" value="PAC"/>
</dbReference>
<dbReference type="PROSITE" id="PS50113">
    <property type="entry name" value="PAC"/>
    <property type="match status" value="2"/>
</dbReference>
<dbReference type="SMART" id="SM00086">
    <property type="entry name" value="PAC"/>
    <property type="match status" value="2"/>
</dbReference>
<accession>Q47A53</accession>
<protein>
    <recommendedName>
        <fullName evidence="11">Sensory/regulatory protein RpfC</fullName>
        <ecNumber evidence="2">2.7.13.3</ecNumber>
    </recommendedName>
    <alternativeName>
        <fullName evidence="12">Virulence sensor protein BvgS</fullName>
    </alternativeName>
</protein>
<dbReference type="FunFam" id="3.30.565.10:FF:000010">
    <property type="entry name" value="Sensor histidine kinase RcsC"/>
    <property type="match status" value="1"/>
</dbReference>
<dbReference type="Pfam" id="PF02518">
    <property type="entry name" value="HATPase_c"/>
    <property type="match status" value="1"/>
</dbReference>
<dbReference type="AlphaFoldDB" id="Q47A53"/>
<evidence type="ECO:0000259" key="16">
    <source>
        <dbReference type="PROSITE" id="PS50110"/>
    </source>
</evidence>
<dbReference type="CDD" id="cd16922">
    <property type="entry name" value="HATPase_EvgS-ArcB-TorS-like"/>
    <property type="match status" value="1"/>
</dbReference>
<dbReference type="eggNOG" id="COG2205">
    <property type="taxonomic scope" value="Bacteria"/>
</dbReference>
<dbReference type="Gene3D" id="3.30.565.10">
    <property type="entry name" value="Histidine kinase-like ATPase, C-terminal domain"/>
    <property type="match status" value="1"/>
</dbReference>
<evidence type="ECO:0000256" key="8">
    <source>
        <dbReference type="ARBA" id="ARBA00023012"/>
    </source>
</evidence>
<keyword evidence="8" id="KW-0902">Two-component regulatory system</keyword>
<evidence type="ECO:0000256" key="11">
    <source>
        <dbReference type="ARBA" id="ARBA00068150"/>
    </source>
</evidence>
<sequence length="982" mass="108361">MGVVFNTLSVAEALVFRRTLLAIVVAINCLAICVGAYTLYDSRQLYDRQAEAESRNLARALDENLAVSLGRVEVTLGSVVDRLEEELNRHATLQEVSLASFIKRAESHLGAHVRVRVSDESGMVILGGDVVPGTTTWGGRSFFRQLKEHPETGTLINDPVLGYVTKVHLVPVAARYRYPDGRFAGIVSVAVPVSYLSDQLAKLDYGPHGLAVLRDAKLNLITRYPALNKPEGELGAPIYNKTLIAGIEDGKRSFFYHTQTTPDGVSRLITYQRLSSMPFHLIVGLAHDDYLLPWYERLQQTVIALVIFAFATFALSLLLLGMLSSLRRQGEHAVALLKNASDGVHILDRHGVIVEANDAFCALLGYSRQEVIGMAIGQWDSSVKDVDVEAMLAQRFQSPVPDQFETRHRRKDGSEFPAEVSFQPMVIEGVELLYASSRDISDRKRAELVLARERSMYRTLIDTLPDLIWLKDADGVYLSCNRRFEQFFGTSEQEIVGKTDYDFVSKELADFFREHDRKAMEKDGPSINEEEVPFASDGHRELLETTKMSMRDASGKLIGVLGIGHDITAKRRSELELDGHRQHLQELVDSQTADLMVAKEVAETASVAKSAFLANMSHEIRTPMNAITGMVHILRNMGVTPPQSEKLDIIENASKHLLGIINDVLDLSKIEAGKFTLEDVPLSIRALFGNVASMLGPKVREKGLVLNIEADDVPRNLRGDPTRLQQALLNFAGNALKFTERGHITLRARILEETELSANLCIEVEDTGVGIAPEALPKLFGAFEQADNSMTRKYGGTGLGLAITKKIAEVMGGTAGVNSTPGGGSTFWFTVILGKSDEIAEVPSRTAMTEADAMLRRDCAHRRILLAEDEPINREIAQMLLEAVDLDVEMAENGEIAVRMALANCYDLILMDMQMPVLDGLAATRRIRELPACAAVPILAMTANAFAEDKAQCLAAGMNDFIAKPVVPEVLYDTLLKWLRRL</sequence>
<feature type="transmembrane region" description="Helical" evidence="14">
    <location>
        <begin position="302"/>
        <end position="323"/>
    </location>
</feature>
<dbReference type="STRING" id="159087.Daro_3549"/>
<dbReference type="InterPro" id="IPR000700">
    <property type="entry name" value="PAS-assoc_C"/>
</dbReference>
<dbReference type="Pfam" id="PF00512">
    <property type="entry name" value="HisKA"/>
    <property type="match status" value="1"/>
</dbReference>
<dbReference type="InterPro" id="IPR004358">
    <property type="entry name" value="Sig_transdc_His_kin-like_C"/>
</dbReference>
<dbReference type="HOGENOM" id="CLU_000445_114_15_4"/>
<organism evidence="19">
    <name type="scientific">Dechloromonas aromatica (strain RCB)</name>
    <dbReference type="NCBI Taxonomy" id="159087"/>
    <lineage>
        <taxon>Bacteria</taxon>
        <taxon>Pseudomonadati</taxon>
        <taxon>Pseudomonadota</taxon>
        <taxon>Betaproteobacteria</taxon>
        <taxon>Rhodocyclales</taxon>
        <taxon>Azonexaceae</taxon>
        <taxon>Dechloromonas</taxon>
    </lineage>
</organism>
<feature type="domain" description="PAC" evidence="18">
    <location>
        <begin position="402"/>
        <end position="452"/>
    </location>
</feature>
<dbReference type="PROSITE" id="PS50112">
    <property type="entry name" value="PAS"/>
    <property type="match status" value="2"/>
</dbReference>
<dbReference type="CDD" id="cd12915">
    <property type="entry name" value="PDC2_DGC_like"/>
    <property type="match status" value="1"/>
</dbReference>
<feature type="domain" description="PAS" evidence="17">
    <location>
        <begin position="453"/>
        <end position="523"/>
    </location>
</feature>
<dbReference type="Pfam" id="PF00072">
    <property type="entry name" value="Response_reg"/>
    <property type="match status" value="1"/>
</dbReference>
<dbReference type="Pfam" id="PF13426">
    <property type="entry name" value="PAS_9"/>
    <property type="match status" value="1"/>
</dbReference>
<dbReference type="EC" id="2.7.13.3" evidence="2"/>
<dbReference type="SUPFAM" id="SSF55785">
    <property type="entry name" value="PYP-like sensor domain (PAS domain)"/>
    <property type="match status" value="2"/>
</dbReference>
<comment type="subunit">
    <text evidence="10">At low DSF concentrations, interacts with RpfF.</text>
</comment>
<dbReference type="PANTHER" id="PTHR45339:SF1">
    <property type="entry name" value="HYBRID SIGNAL TRANSDUCTION HISTIDINE KINASE J"/>
    <property type="match status" value="1"/>
</dbReference>
<dbReference type="EMBL" id="CP000089">
    <property type="protein sequence ID" value="AAZ48278.1"/>
    <property type="molecule type" value="Genomic_DNA"/>
</dbReference>
<keyword evidence="14" id="KW-0472">Membrane</keyword>
<dbReference type="PROSITE" id="PS50110">
    <property type="entry name" value="RESPONSE_REGULATORY"/>
    <property type="match status" value="1"/>
</dbReference>
<dbReference type="SMART" id="SM00387">
    <property type="entry name" value="HATPase_c"/>
    <property type="match status" value="1"/>
</dbReference>
<dbReference type="InterPro" id="IPR000014">
    <property type="entry name" value="PAS"/>
</dbReference>
<dbReference type="SUPFAM" id="SSF55874">
    <property type="entry name" value="ATPase domain of HSP90 chaperone/DNA topoisomerase II/histidine kinase"/>
    <property type="match status" value="1"/>
</dbReference>
<dbReference type="GO" id="GO:0005524">
    <property type="term" value="F:ATP binding"/>
    <property type="evidence" value="ECO:0007669"/>
    <property type="project" value="UniProtKB-KW"/>
</dbReference>
<dbReference type="GO" id="GO:0000155">
    <property type="term" value="F:phosphorelay sensor kinase activity"/>
    <property type="evidence" value="ECO:0007669"/>
    <property type="project" value="InterPro"/>
</dbReference>
<reference evidence="19" key="1">
    <citation type="submission" date="2005-08" db="EMBL/GenBank/DDBJ databases">
        <title>Complete sequence of Dechloromonas aromatica RCB.</title>
        <authorList>
            <person name="Salinero K.K."/>
            <person name="Copeland A."/>
            <person name="Lucas S."/>
            <person name="Lapidus A."/>
            <person name="Barry K."/>
            <person name="Detter J.C."/>
            <person name="Glavina T."/>
            <person name="Hammon N."/>
            <person name="Israni S."/>
            <person name="Pitluck S."/>
            <person name="Di Bartolo G."/>
            <person name="Trong S."/>
            <person name="Schmutz J."/>
            <person name="Larimer F."/>
            <person name="Land M."/>
            <person name="Ivanova N."/>
            <person name="Richardson P."/>
        </authorList>
    </citation>
    <scope>NUCLEOTIDE SEQUENCE</scope>
    <source>
        <strain evidence="19">RCB</strain>
    </source>
</reference>
<dbReference type="InterPro" id="IPR003594">
    <property type="entry name" value="HATPase_dom"/>
</dbReference>
<feature type="domain" description="PAC" evidence="18">
    <location>
        <begin position="526"/>
        <end position="579"/>
    </location>
</feature>
<evidence type="ECO:0000256" key="4">
    <source>
        <dbReference type="ARBA" id="ARBA00022679"/>
    </source>
</evidence>
<dbReference type="InterPro" id="IPR005467">
    <property type="entry name" value="His_kinase_dom"/>
</dbReference>
<dbReference type="SMART" id="SM00448">
    <property type="entry name" value="REC"/>
    <property type="match status" value="1"/>
</dbReference>
<dbReference type="InterPro" id="IPR001789">
    <property type="entry name" value="Sig_transdc_resp-reg_receiver"/>
</dbReference>
<evidence type="ECO:0000256" key="13">
    <source>
        <dbReference type="PROSITE-ProRule" id="PRU00169"/>
    </source>
</evidence>
<dbReference type="InterPro" id="IPR035965">
    <property type="entry name" value="PAS-like_dom_sf"/>
</dbReference>
<evidence type="ECO:0000256" key="1">
    <source>
        <dbReference type="ARBA" id="ARBA00000085"/>
    </source>
</evidence>
<feature type="transmembrane region" description="Helical" evidence="14">
    <location>
        <begin position="20"/>
        <end position="40"/>
    </location>
</feature>
<feature type="domain" description="Response regulatory" evidence="16">
    <location>
        <begin position="863"/>
        <end position="979"/>
    </location>
</feature>
<dbReference type="PANTHER" id="PTHR45339">
    <property type="entry name" value="HYBRID SIGNAL TRANSDUCTION HISTIDINE KINASE J"/>
    <property type="match status" value="1"/>
</dbReference>
<keyword evidence="14" id="KW-0812">Transmembrane</keyword>
<evidence type="ECO:0000256" key="5">
    <source>
        <dbReference type="ARBA" id="ARBA00022741"/>
    </source>
</evidence>
<evidence type="ECO:0000259" key="15">
    <source>
        <dbReference type="PROSITE" id="PS50109"/>
    </source>
</evidence>
<dbReference type="Pfam" id="PF08448">
    <property type="entry name" value="PAS_4"/>
    <property type="match status" value="1"/>
</dbReference>
<dbReference type="InterPro" id="IPR003661">
    <property type="entry name" value="HisK_dim/P_dom"/>
</dbReference>
<dbReference type="Gene3D" id="3.30.450.20">
    <property type="entry name" value="PAS domain"/>
    <property type="match status" value="4"/>
</dbReference>
<gene>
    <name evidence="19" type="ordered locus">Daro_3549</name>
</gene>
<evidence type="ECO:0000256" key="3">
    <source>
        <dbReference type="ARBA" id="ARBA00022553"/>
    </source>
</evidence>
<evidence type="ECO:0000259" key="17">
    <source>
        <dbReference type="PROSITE" id="PS50112"/>
    </source>
</evidence>
<dbReference type="CDD" id="cd00130">
    <property type="entry name" value="PAS"/>
    <property type="match status" value="2"/>
</dbReference>
<dbReference type="SMART" id="SM00091">
    <property type="entry name" value="PAS"/>
    <property type="match status" value="2"/>
</dbReference>
<dbReference type="OrthoDB" id="8552871at2"/>
<dbReference type="InterPro" id="IPR036890">
    <property type="entry name" value="HATPase_C_sf"/>
</dbReference>
<comment type="catalytic activity">
    <reaction evidence="1">
        <text>ATP + protein L-histidine = ADP + protein N-phospho-L-histidine.</text>
        <dbReference type="EC" id="2.7.13.3"/>
    </reaction>
</comment>
<feature type="modified residue" description="4-aspartylphosphate" evidence="13">
    <location>
        <position position="912"/>
    </location>
</feature>
<dbReference type="SUPFAM" id="SSF47384">
    <property type="entry name" value="Homodimeric domain of signal transducing histidine kinase"/>
    <property type="match status" value="1"/>
</dbReference>
<evidence type="ECO:0000256" key="9">
    <source>
        <dbReference type="ARBA" id="ARBA00058004"/>
    </source>
</evidence>
<keyword evidence="7" id="KW-0067">ATP-binding</keyword>
<evidence type="ECO:0000256" key="10">
    <source>
        <dbReference type="ARBA" id="ARBA00064003"/>
    </source>
</evidence>
<dbReference type="FunFam" id="1.10.287.130:FF:000002">
    <property type="entry name" value="Two-component osmosensing histidine kinase"/>
    <property type="match status" value="1"/>
</dbReference>
<proteinExistence type="predicted"/>
<dbReference type="NCBIfam" id="TIGR00229">
    <property type="entry name" value="sensory_box"/>
    <property type="match status" value="2"/>
</dbReference>
<dbReference type="CDD" id="cd12914">
    <property type="entry name" value="PDC1_DGC_like"/>
    <property type="match status" value="1"/>
</dbReference>
<dbReference type="KEGG" id="dar:Daro_3549"/>
<dbReference type="CDD" id="cd00082">
    <property type="entry name" value="HisKA"/>
    <property type="match status" value="1"/>
</dbReference>
<keyword evidence="4 19" id="KW-0808">Transferase</keyword>
<name>Q47A53_DECAR</name>
<evidence type="ECO:0000313" key="19">
    <source>
        <dbReference type="EMBL" id="AAZ48278.1"/>
    </source>
</evidence>
<keyword evidence="14" id="KW-1133">Transmembrane helix</keyword>